<dbReference type="Proteomes" id="UP000887566">
    <property type="component" value="Unplaced"/>
</dbReference>
<name>A0A914VJ60_9BILA</name>
<feature type="coiled-coil region" evidence="1">
    <location>
        <begin position="228"/>
        <end position="346"/>
    </location>
</feature>
<protein>
    <submittedName>
        <fullName evidence="4">Uncharacterized protein</fullName>
    </submittedName>
</protein>
<dbReference type="PANTHER" id="PTHR18911">
    <property type="entry name" value="CTCL TUMOR ANTIGEN HD-CL-01"/>
    <property type="match status" value="1"/>
</dbReference>
<keyword evidence="3" id="KW-1185">Reference proteome</keyword>
<keyword evidence="1" id="KW-0175">Coiled coil</keyword>
<feature type="region of interest" description="Disordered" evidence="2">
    <location>
        <begin position="417"/>
        <end position="469"/>
    </location>
</feature>
<evidence type="ECO:0000256" key="1">
    <source>
        <dbReference type="SAM" id="Coils"/>
    </source>
</evidence>
<accession>A0A914VJ60</accession>
<reference evidence="4" key="1">
    <citation type="submission" date="2022-11" db="UniProtKB">
        <authorList>
            <consortium name="WormBaseParasite"/>
        </authorList>
    </citation>
    <scope>IDENTIFICATION</scope>
</reference>
<dbReference type="PANTHER" id="PTHR18911:SF5">
    <property type="entry name" value="COILED-COIL DOMAIN-CONTAINING PROTEIN 186"/>
    <property type="match status" value="1"/>
</dbReference>
<evidence type="ECO:0000313" key="4">
    <source>
        <dbReference type="WBParaSite" id="PSAMB.scaffold196size66982.g3212.t1"/>
    </source>
</evidence>
<dbReference type="GO" id="GO:0005802">
    <property type="term" value="C:trans-Golgi network"/>
    <property type="evidence" value="ECO:0007669"/>
    <property type="project" value="TreeGrafter"/>
</dbReference>
<feature type="compositionally biased region" description="Polar residues" evidence="2">
    <location>
        <begin position="72"/>
        <end position="91"/>
    </location>
</feature>
<feature type="compositionally biased region" description="Polar residues" evidence="2">
    <location>
        <begin position="44"/>
        <end position="54"/>
    </location>
</feature>
<evidence type="ECO:0000256" key="2">
    <source>
        <dbReference type="SAM" id="MobiDB-lite"/>
    </source>
</evidence>
<dbReference type="GO" id="GO:0031267">
    <property type="term" value="F:small GTPase binding"/>
    <property type="evidence" value="ECO:0007669"/>
    <property type="project" value="TreeGrafter"/>
</dbReference>
<dbReference type="WBParaSite" id="PSAMB.scaffold196size66982.g3212.t1">
    <property type="protein sequence ID" value="PSAMB.scaffold196size66982.g3212.t1"/>
    <property type="gene ID" value="PSAMB.scaffold196size66982.g3212"/>
</dbReference>
<sequence>MTDNTPGVDDGDLLFDELNKTLSVETQPTAAAVGAAFSPINLDDSLSPSEQPYSLDSAATPAAIPIVPPPQSSDILNGSSSPSDSILTDATESSLTNAPNLDKIAKLYEKYSFQCGELERLEKQNEEYREQLLRIIRERDNSEQALKDIKEQTSSRILDLERKNLENDYQLKATKDRMNAQESHFRKTTQDVQTKFNAQIDMLKKSTDTAQREKDEAVVKYAMRESEILKLNGERQKLADQLKQVTVERDALTARLRGSKNEKETVKSSVEQMECQLSDMKRELDSQMNLVKEADIRVKIANKRVEGVEAAHQETKAHLENATKQLARLQEENAAIRADHRKLIGEFQMQNEQSTKEIQIQQQEVSEQESIYKAIVDELDLLKKQHRNTLKDVEALQNELTQLKTDCDRLTEELNAEKSAHAEDRKELNRLKDIESEVESSRKRAEEAEKATAEAREDRDQAEREAADCRKQAERMLEITEQLTEKNSRLTSESDVVRTKLREYSEAETESTRVAGRLSEAERELSQLRACSGAEIESLKRQLDEKIRKVYEAGPGSES</sequence>
<dbReference type="AlphaFoldDB" id="A0A914VJ60"/>
<proteinExistence type="predicted"/>
<organism evidence="3 4">
    <name type="scientific">Plectus sambesii</name>
    <dbReference type="NCBI Taxonomy" id="2011161"/>
    <lineage>
        <taxon>Eukaryota</taxon>
        <taxon>Metazoa</taxon>
        <taxon>Ecdysozoa</taxon>
        <taxon>Nematoda</taxon>
        <taxon>Chromadorea</taxon>
        <taxon>Plectida</taxon>
        <taxon>Plectina</taxon>
        <taxon>Plectoidea</taxon>
        <taxon>Plectidae</taxon>
        <taxon>Plectus</taxon>
    </lineage>
</organism>
<feature type="region of interest" description="Disordered" evidence="2">
    <location>
        <begin position="40"/>
        <end position="91"/>
    </location>
</feature>
<dbReference type="Gene3D" id="1.10.287.1490">
    <property type="match status" value="1"/>
</dbReference>
<evidence type="ECO:0000313" key="3">
    <source>
        <dbReference type="Proteomes" id="UP000887566"/>
    </source>
</evidence>
<feature type="coiled-coil region" evidence="1">
    <location>
        <begin position="111"/>
        <end position="152"/>
    </location>
</feature>
<dbReference type="GO" id="GO:0099518">
    <property type="term" value="P:vesicle cytoskeletal trafficking"/>
    <property type="evidence" value="ECO:0007669"/>
    <property type="project" value="TreeGrafter"/>
</dbReference>
<dbReference type="InterPro" id="IPR038830">
    <property type="entry name" value="CCDC186"/>
</dbReference>